<feature type="transmembrane region" description="Helical" evidence="7">
    <location>
        <begin position="6"/>
        <end position="29"/>
    </location>
</feature>
<name>A0A0G1VH38_9BACT</name>
<reference evidence="8 9" key="1">
    <citation type="journal article" date="2015" name="Nature">
        <title>rRNA introns, odd ribosomes, and small enigmatic genomes across a large radiation of phyla.</title>
        <authorList>
            <person name="Brown C.T."/>
            <person name="Hug L.A."/>
            <person name="Thomas B.C."/>
            <person name="Sharon I."/>
            <person name="Castelle C.J."/>
            <person name="Singh A."/>
            <person name="Wilkins M.J."/>
            <person name="Williams K.H."/>
            <person name="Banfield J.F."/>
        </authorList>
    </citation>
    <scope>NUCLEOTIDE SEQUENCE [LARGE SCALE GENOMIC DNA]</scope>
</reference>
<feature type="transmembrane region" description="Helical" evidence="7">
    <location>
        <begin position="121"/>
        <end position="140"/>
    </location>
</feature>
<dbReference type="InterPro" id="IPR001626">
    <property type="entry name" value="ABC_TroCD"/>
</dbReference>
<comment type="caution">
    <text evidence="8">The sequence shown here is derived from an EMBL/GenBank/DDBJ whole genome shotgun (WGS) entry which is preliminary data.</text>
</comment>
<feature type="transmembrane region" description="Helical" evidence="7">
    <location>
        <begin position="166"/>
        <end position="194"/>
    </location>
</feature>
<dbReference type="AlphaFoldDB" id="A0A0G1VH38"/>
<accession>A0A0G1VH38</accession>
<organism evidence="8 9">
    <name type="scientific">candidate division CPR1 bacterium GW2011_GWC1_49_13</name>
    <dbReference type="NCBI Taxonomy" id="1618342"/>
    <lineage>
        <taxon>Bacteria</taxon>
        <taxon>candidate division CPR1</taxon>
    </lineage>
</organism>
<dbReference type="EMBL" id="LCPW01000007">
    <property type="protein sequence ID" value="KKW05868.1"/>
    <property type="molecule type" value="Genomic_DNA"/>
</dbReference>
<dbReference type="GO" id="GO:0010043">
    <property type="term" value="P:response to zinc ion"/>
    <property type="evidence" value="ECO:0007669"/>
    <property type="project" value="TreeGrafter"/>
</dbReference>
<dbReference type="Gene3D" id="1.10.3470.10">
    <property type="entry name" value="ABC transporter involved in vitamin B12 uptake, BtuC"/>
    <property type="match status" value="1"/>
</dbReference>
<dbReference type="STRING" id="1618342.UY40_C0007G0007"/>
<feature type="transmembrane region" description="Helical" evidence="7">
    <location>
        <begin position="50"/>
        <end position="75"/>
    </location>
</feature>
<feature type="transmembrane region" description="Helical" evidence="7">
    <location>
        <begin position="206"/>
        <end position="227"/>
    </location>
</feature>
<evidence type="ECO:0000256" key="3">
    <source>
        <dbReference type="ARBA" id="ARBA00022692"/>
    </source>
</evidence>
<evidence type="ECO:0000256" key="2">
    <source>
        <dbReference type="ARBA" id="ARBA00008034"/>
    </source>
</evidence>
<keyword evidence="4 7" id="KW-1133">Transmembrane helix</keyword>
<dbReference type="InterPro" id="IPR037294">
    <property type="entry name" value="ABC_BtuC-like"/>
</dbReference>
<comment type="similarity">
    <text evidence="2 6">Belongs to the ABC-3 integral membrane protein family.</text>
</comment>
<feature type="transmembrane region" description="Helical" evidence="7">
    <location>
        <begin position="233"/>
        <end position="253"/>
    </location>
</feature>
<comment type="subcellular location">
    <subcellularLocation>
        <location evidence="6">Cell membrane</location>
        <topology evidence="6">Multi-pass membrane protein</topology>
    </subcellularLocation>
    <subcellularLocation>
        <location evidence="1">Membrane</location>
        <topology evidence="1">Multi-pass membrane protein</topology>
    </subcellularLocation>
</comment>
<dbReference type="Proteomes" id="UP000034119">
    <property type="component" value="Unassembled WGS sequence"/>
</dbReference>
<evidence type="ECO:0000256" key="7">
    <source>
        <dbReference type="SAM" id="Phobius"/>
    </source>
</evidence>
<dbReference type="GO" id="GO:0043190">
    <property type="term" value="C:ATP-binding cassette (ABC) transporter complex"/>
    <property type="evidence" value="ECO:0007669"/>
    <property type="project" value="InterPro"/>
</dbReference>
<evidence type="ECO:0000256" key="6">
    <source>
        <dbReference type="RuleBase" id="RU003943"/>
    </source>
</evidence>
<proteinExistence type="inferred from homology"/>
<evidence type="ECO:0000313" key="9">
    <source>
        <dbReference type="Proteomes" id="UP000034119"/>
    </source>
</evidence>
<keyword evidence="5 7" id="KW-0472">Membrane</keyword>
<keyword evidence="6" id="KW-0813">Transport</keyword>
<keyword evidence="3 6" id="KW-0812">Transmembrane</keyword>
<gene>
    <name evidence="8" type="ORF">UY40_C0007G0007</name>
</gene>
<dbReference type="SUPFAM" id="SSF81345">
    <property type="entry name" value="ABC transporter involved in vitamin B12 uptake, BtuC"/>
    <property type="match status" value="1"/>
</dbReference>
<evidence type="ECO:0000313" key="8">
    <source>
        <dbReference type="EMBL" id="KKW05868.1"/>
    </source>
</evidence>
<dbReference type="GO" id="GO:0055085">
    <property type="term" value="P:transmembrane transport"/>
    <property type="evidence" value="ECO:0007669"/>
    <property type="project" value="InterPro"/>
</dbReference>
<dbReference type="Pfam" id="PF00950">
    <property type="entry name" value="ABC-3"/>
    <property type="match status" value="1"/>
</dbReference>
<evidence type="ECO:0000256" key="4">
    <source>
        <dbReference type="ARBA" id="ARBA00022989"/>
    </source>
</evidence>
<protein>
    <submittedName>
        <fullName evidence="8">ABC-3 protein</fullName>
    </submittedName>
</protein>
<feature type="transmembrane region" description="Helical" evidence="7">
    <location>
        <begin position="81"/>
        <end position="101"/>
    </location>
</feature>
<dbReference type="PANTHER" id="PTHR30477">
    <property type="entry name" value="ABC-TRANSPORTER METAL-BINDING PROTEIN"/>
    <property type="match status" value="1"/>
</dbReference>
<evidence type="ECO:0000256" key="5">
    <source>
        <dbReference type="ARBA" id="ARBA00023136"/>
    </source>
</evidence>
<evidence type="ECO:0000256" key="1">
    <source>
        <dbReference type="ARBA" id="ARBA00004141"/>
    </source>
</evidence>
<dbReference type="PANTHER" id="PTHR30477:SF13">
    <property type="entry name" value="IRON TRANSPORT SYSTEM MEMBRANE PROTEIN HI_0360-RELATED"/>
    <property type="match status" value="1"/>
</dbReference>
<sequence>MIETNLLFLLLVGIFVGGAAGFLGSFMVLKRMALVGDAFTHVALPGLAIGLMLNIDPMLGAFAALVLAALGIWYLEETSRIYPEALVGIFFTGALAVGILITPEPELLEALFGDIQSITAVEGLVAIAASILITLVAYLISRKVILGVISEELARSLKISNKAVNLLYLLLVTGVVTLGIRFVGTLLMGALVIVPAAAARNISRSLVSYYLFSALFGVASAALGVYLSSLYAIPSGPAVVLASLGFFGGTFLLKKTFKA</sequence>